<evidence type="ECO:0000313" key="3">
    <source>
        <dbReference type="Proteomes" id="UP000242800"/>
    </source>
</evidence>
<dbReference type="Proteomes" id="UP000242800">
    <property type="component" value="Chromosome"/>
</dbReference>
<dbReference type="Gene3D" id="3.40.30.10">
    <property type="entry name" value="Glutaredoxin"/>
    <property type="match status" value="1"/>
</dbReference>
<evidence type="ECO:0000313" key="2">
    <source>
        <dbReference type="EMBL" id="ALB01763.1"/>
    </source>
</evidence>
<dbReference type="AlphaFoldDB" id="A0AAC8VDE1"/>
<keyword evidence="1" id="KW-1133">Transmembrane helix</keyword>
<protein>
    <submittedName>
        <fullName evidence="2">Thiol:disulfide interchange protein</fullName>
    </submittedName>
</protein>
<accession>A0AAC8VDE1</accession>
<name>A0AAC8VDE1_9GAMM</name>
<feature type="transmembrane region" description="Helical" evidence="1">
    <location>
        <begin position="6"/>
        <end position="23"/>
    </location>
</feature>
<dbReference type="SUPFAM" id="SSF52833">
    <property type="entry name" value="Thioredoxin-like"/>
    <property type="match status" value="1"/>
</dbReference>
<dbReference type="EMBL" id="CP012505">
    <property type="protein sequence ID" value="ALB01763.1"/>
    <property type="molecule type" value="Genomic_DNA"/>
</dbReference>
<keyword evidence="1" id="KW-0812">Transmembrane</keyword>
<proteinExistence type="predicted"/>
<keyword evidence="3" id="KW-1185">Reference proteome</keyword>
<evidence type="ECO:0000256" key="1">
    <source>
        <dbReference type="SAM" id="Phobius"/>
    </source>
</evidence>
<reference evidence="2 3" key="1">
    <citation type="journal article" date="2016" name="Int. J. Syst. Evol. Microbiol.">
        <title>Reclassification of Wolbachia persica as Francisella persica comb. nov. and emended description of the family Francisellaceae.</title>
        <authorList>
            <person name="Larson M.A."/>
            <person name="Nalbantoglu U."/>
            <person name="Sayood K."/>
            <person name="Zentz E.B."/>
            <person name="Cer R.Z."/>
            <person name="Iwen P.C."/>
            <person name="Francesconi S.C."/>
            <person name="Bishop-Lilly K.A."/>
            <person name="Mokashi V.P."/>
            <person name="Sjostedt A."/>
            <person name="Hinrichs S.H."/>
        </authorList>
    </citation>
    <scope>NUCLEOTIDE SEQUENCE [LARGE SCALE GENOMIC DNA]</scope>
    <source>
        <strain evidence="2 3">FSC845</strain>
    </source>
</reference>
<dbReference type="InterPro" id="IPR036249">
    <property type="entry name" value="Thioredoxin-like_sf"/>
</dbReference>
<sequence length="287" mass="32556">MQKKSFSILILFVVILLVVLYIFSTTNLNKISPDNKQGLYLIEHAFPQYKVIKTFDTGIHLQAYILQNKNDSAKHSVIFTSEDGNVIVTGELLAWNRNQNKLTSLNNIYANYFTSSPQANNLYLNIKKYATYIQQGSNDAPHKLYAIIDPSYSYCNRLFDATQTAINSGKLAVRWIPLGAFLNSPEIVRSIFNSKDPLEVLIKYHKTKKYDQNLTHDQNLTQQNEKAKNNLRLLSDIEDFPTIVYKTPQGALKISGGNKLPLTDATIAAKNNINKINEFLLLTSTNF</sequence>
<dbReference type="RefSeq" id="WP_064461178.1">
    <property type="nucleotide sequence ID" value="NZ_CP012505.1"/>
</dbReference>
<gene>
    <name evidence="2" type="ORF">ACH24_03495</name>
</gene>
<organism evidence="2 3">
    <name type="scientific">Francisella persica ATCC VR-331</name>
    <dbReference type="NCBI Taxonomy" id="1086726"/>
    <lineage>
        <taxon>Bacteria</taxon>
        <taxon>Pseudomonadati</taxon>
        <taxon>Pseudomonadota</taxon>
        <taxon>Gammaproteobacteria</taxon>
        <taxon>Thiotrichales</taxon>
        <taxon>Francisellaceae</taxon>
        <taxon>Francisella</taxon>
    </lineage>
</organism>
<dbReference type="KEGG" id="fper:ACH24_03495"/>
<keyword evidence="1" id="KW-0472">Membrane</keyword>